<dbReference type="InterPro" id="IPR012910">
    <property type="entry name" value="Plug_dom"/>
</dbReference>
<protein>
    <submittedName>
        <fullName evidence="12">SusC/RagA family TonB-linked outer membrane protein</fullName>
    </submittedName>
</protein>
<evidence type="ECO:0000259" key="11">
    <source>
        <dbReference type="Pfam" id="PF07715"/>
    </source>
</evidence>
<keyword evidence="4 8" id="KW-0812">Transmembrane</keyword>
<keyword evidence="3 8" id="KW-1134">Transmembrane beta strand</keyword>
<keyword evidence="5 9" id="KW-0798">TonB box</keyword>
<dbReference type="InterPro" id="IPR023996">
    <property type="entry name" value="TonB-dep_OMP_SusC/RagA"/>
</dbReference>
<dbReference type="InterPro" id="IPR000531">
    <property type="entry name" value="Beta-barrel_TonB"/>
</dbReference>
<dbReference type="Pfam" id="PF13715">
    <property type="entry name" value="CarbopepD_reg_2"/>
    <property type="match status" value="1"/>
</dbReference>
<organism evidence="12 13">
    <name type="scientific">Larkinella insperata</name>
    <dbReference type="NCBI Taxonomy" id="332158"/>
    <lineage>
        <taxon>Bacteria</taxon>
        <taxon>Pseudomonadati</taxon>
        <taxon>Bacteroidota</taxon>
        <taxon>Cytophagia</taxon>
        <taxon>Cytophagales</taxon>
        <taxon>Spirosomataceae</taxon>
        <taxon>Larkinella</taxon>
    </lineage>
</organism>
<dbReference type="InterPro" id="IPR023997">
    <property type="entry name" value="TonB-dep_OMP_SusC/RagA_CS"/>
</dbReference>
<keyword evidence="13" id="KW-1185">Reference proteome</keyword>
<evidence type="ECO:0000256" key="5">
    <source>
        <dbReference type="ARBA" id="ARBA00023077"/>
    </source>
</evidence>
<proteinExistence type="inferred from homology"/>
<dbReference type="Gene3D" id="2.60.40.1120">
    <property type="entry name" value="Carboxypeptidase-like, regulatory domain"/>
    <property type="match status" value="1"/>
</dbReference>
<dbReference type="InterPro" id="IPR036942">
    <property type="entry name" value="Beta-barrel_TonB_sf"/>
</dbReference>
<gene>
    <name evidence="12" type="ORF">ACFQ4C_08420</name>
</gene>
<comment type="similarity">
    <text evidence="8 9">Belongs to the TonB-dependent receptor family.</text>
</comment>
<feature type="domain" description="TonB-dependent receptor-like beta-barrel" evidence="10">
    <location>
        <begin position="390"/>
        <end position="760"/>
    </location>
</feature>
<evidence type="ECO:0000256" key="2">
    <source>
        <dbReference type="ARBA" id="ARBA00022448"/>
    </source>
</evidence>
<dbReference type="SUPFAM" id="SSF56935">
    <property type="entry name" value="Porins"/>
    <property type="match status" value="1"/>
</dbReference>
<dbReference type="Gene3D" id="2.170.130.10">
    <property type="entry name" value="TonB-dependent receptor, plug domain"/>
    <property type="match status" value="1"/>
</dbReference>
<evidence type="ECO:0000256" key="8">
    <source>
        <dbReference type="PROSITE-ProRule" id="PRU01360"/>
    </source>
</evidence>
<dbReference type="Pfam" id="PF07715">
    <property type="entry name" value="Plug"/>
    <property type="match status" value="1"/>
</dbReference>
<feature type="domain" description="TonB-dependent receptor plug" evidence="11">
    <location>
        <begin position="107"/>
        <end position="214"/>
    </location>
</feature>
<dbReference type="RefSeq" id="WP_379884174.1">
    <property type="nucleotide sequence ID" value="NZ_JBHTLP010000007.1"/>
</dbReference>
<evidence type="ECO:0000256" key="9">
    <source>
        <dbReference type="RuleBase" id="RU003357"/>
    </source>
</evidence>
<evidence type="ECO:0000256" key="4">
    <source>
        <dbReference type="ARBA" id="ARBA00022692"/>
    </source>
</evidence>
<dbReference type="NCBIfam" id="TIGR04056">
    <property type="entry name" value="OMP_RagA_SusC"/>
    <property type="match status" value="1"/>
</dbReference>
<comment type="caution">
    <text evidence="12">The sequence shown here is derived from an EMBL/GenBank/DDBJ whole genome shotgun (WGS) entry which is preliminary data.</text>
</comment>
<keyword evidence="2 8" id="KW-0813">Transport</keyword>
<reference evidence="13" key="1">
    <citation type="journal article" date="2019" name="Int. J. Syst. Evol. Microbiol.">
        <title>The Global Catalogue of Microorganisms (GCM) 10K type strain sequencing project: providing services to taxonomists for standard genome sequencing and annotation.</title>
        <authorList>
            <consortium name="The Broad Institute Genomics Platform"/>
            <consortium name="The Broad Institute Genome Sequencing Center for Infectious Disease"/>
            <person name="Wu L."/>
            <person name="Ma J."/>
        </authorList>
    </citation>
    <scope>NUCLEOTIDE SEQUENCE [LARGE SCALE GENOMIC DNA]</scope>
    <source>
        <strain evidence="13">CCUG 55608</strain>
    </source>
</reference>
<sequence>MITCLSLLCFDLSAQTQTVTGTVRDTQGATLPGVNVVVAGTTMGTVTDVNGKFSISAAKGNTLTFSFVGYQSVSQKIANADALNIQLTADETSLNEVVVVGYGTQTKRELTGAVSNIKAAELKDIPAPNVGQRLQGRLAGVQINQNTGQPGAEMSIRIRGAASINAGNNPLIVVDGFPTQSGLNVINPDAIESISVLKDAAAAALYGSRAANGVILVTTKQARNGQRNVQFSSFFGIQSVSDRGKPDLMNAREFAQFKKEYYEDAALYEGYKGGVPQQYQNPEQYGPDAGTNWFDVLLRTAAIQDYNLSISTDAKTVQSVVHLGYNKQDGVMLNNSASRFTVRANNIFSVSDKLKLGLNLGVTYYSTNITPGLGEGRNIIQVAYLSDPTLKYRNDDGTYPIGFAPPGMFSTPNYYQVLQQTVNPAKYLIMIGNGYVDYEILKGLHAKASININTSNDVNRQFRPSTILGGPTPAASANASYNTASYLNWLSENTLTYNKAFGNHNLEALVGYTTQKVTTENSNINADQFPDNSIEWLNVAANRIGNVGASDYSLISYLGRLNYNYKGNYLISLAFRSDGSSKFGSNNRFGNFPSVSLGWVVSDEKFMSRFRSVDFLKLRASYGQVGNNNIGNYTYLAGVNPLNYVFNNALASGRGLAGIGNANLTWETTTGYDFGLDLSLLNNRVNFTYDYYKKKTDGLLYAIDIPVQSGYSAVTSNIGRFDFWGHEFAIDTRNLVGKLNWSTSFNISFNRNLVRKLGTNDAPIGGYQEYWDDNRTAVGHPIGLFYGYINTGVYMTQAEFDSQPKGATSMVGTARFADISGPDGKPDGKIDINDRAFIGNPNPDFVYGMTNTLSYNKLDLSVVIAGTVGNDIADDAFQSTENIDGVFNVRKGVAQRWRSLENPGDGIYPRTRAGTTADFRNFSTRQVFSGTYLAVKNITLGYLFPIGNNKTVKSFRAYFSAQNPLMFTRYPGMNPEVGLAGLNGLNQGRDFTAFPIARIYTLGLNVNF</sequence>
<dbReference type="NCBIfam" id="TIGR04057">
    <property type="entry name" value="SusC_RagA_signa"/>
    <property type="match status" value="1"/>
</dbReference>
<keyword evidence="6 8" id="KW-0472">Membrane</keyword>
<dbReference type="EMBL" id="JBHTLP010000007">
    <property type="protein sequence ID" value="MFD1141129.1"/>
    <property type="molecule type" value="Genomic_DNA"/>
</dbReference>
<evidence type="ECO:0000256" key="3">
    <source>
        <dbReference type="ARBA" id="ARBA00022452"/>
    </source>
</evidence>
<dbReference type="InterPro" id="IPR008969">
    <property type="entry name" value="CarboxyPept-like_regulatory"/>
</dbReference>
<name>A0ABW3Q3W2_9BACT</name>
<dbReference type="Proteomes" id="UP001597116">
    <property type="component" value="Unassembled WGS sequence"/>
</dbReference>
<evidence type="ECO:0000313" key="13">
    <source>
        <dbReference type="Proteomes" id="UP001597116"/>
    </source>
</evidence>
<dbReference type="SUPFAM" id="SSF49464">
    <property type="entry name" value="Carboxypeptidase regulatory domain-like"/>
    <property type="match status" value="1"/>
</dbReference>
<dbReference type="Pfam" id="PF00593">
    <property type="entry name" value="TonB_dep_Rec_b-barrel"/>
    <property type="match status" value="1"/>
</dbReference>
<evidence type="ECO:0000256" key="7">
    <source>
        <dbReference type="ARBA" id="ARBA00023237"/>
    </source>
</evidence>
<evidence type="ECO:0000256" key="1">
    <source>
        <dbReference type="ARBA" id="ARBA00004571"/>
    </source>
</evidence>
<keyword evidence="7 8" id="KW-0998">Cell outer membrane</keyword>
<evidence type="ECO:0000313" key="12">
    <source>
        <dbReference type="EMBL" id="MFD1141129.1"/>
    </source>
</evidence>
<accession>A0ABW3Q3W2</accession>
<dbReference type="PROSITE" id="PS52016">
    <property type="entry name" value="TONB_DEPENDENT_REC_3"/>
    <property type="match status" value="1"/>
</dbReference>
<evidence type="ECO:0000259" key="10">
    <source>
        <dbReference type="Pfam" id="PF00593"/>
    </source>
</evidence>
<dbReference type="Gene3D" id="2.40.170.20">
    <property type="entry name" value="TonB-dependent receptor, beta-barrel domain"/>
    <property type="match status" value="1"/>
</dbReference>
<comment type="subcellular location">
    <subcellularLocation>
        <location evidence="1 8">Cell outer membrane</location>
        <topology evidence="1 8">Multi-pass membrane protein</topology>
    </subcellularLocation>
</comment>
<dbReference type="InterPro" id="IPR037066">
    <property type="entry name" value="Plug_dom_sf"/>
</dbReference>
<dbReference type="InterPro" id="IPR039426">
    <property type="entry name" value="TonB-dep_rcpt-like"/>
</dbReference>
<evidence type="ECO:0000256" key="6">
    <source>
        <dbReference type="ARBA" id="ARBA00023136"/>
    </source>
</evidence>